<dbReference type="Proteomes" id="UP000198575">
    <property type="component" value="Unassembled WGS sequence"/>
</dbReference>
<dbReference type="InterPro" id="IPR029069">
    <property type="entry name" value="HotDog_dom_sf"/>
</dbReference>
<sequence>MRSPKTPTDAASSRRDALRDAAQAHILADIPLSRFMHLAITAWDGDSLHMSAPLAPNINDKGCAFGGSLASVMTLACWSLIKLAADERELECDIYVQDSSLHYLAPVWEDFTAEARLVENQSFETFFATLGGRGKARLTVHCAVRLADGTLACSLNARFVALRRL</sequence>
<organism evidence="2 3">
    <name type="scientific">Dokdonella immobilis</name>
    <dbReference type="NCBI Taxonomy" id="578942"/>
    <lineage>
        <taxon>Bacteria</taxon>
        <taxon>Pseudomonadati</taxon>
        <taxon>Pseudomonadota</taxon>
        <taxon>Gammaproteobacteria</taxon>
        <taxon>Lysobacterales</taxon>
        <taxon>Rhodanobacteraceae</taxon>
        <taxon>Dokdonella</taxon>
    </lineage>
</organism>
<dbReference type="InterPro" id="IPR012660">
    <property type="entry name" value="YiiD_C"/>
</dbReference>
<dbReference type="SUPFAM" id="SSF54637">
    <property type="entry name" value="Thioesterase/thiol ester dehydrase-isomerase"/>
    <property type="match status" value="1"/>
</dbReference>
<evidence type="ECO:0000313" key="3">
    <source>
        <dbReference type="Proteomes" id="UP000198575"/>
    </source>
</evidence>
<evidence type="ECO:0000313" key="2">
    <source>
        <dbReference type="EMBL" id="SFN29679.1"/>
    </source>
</evidence>
<protein>
    <submittedName>
        <fullName evidence="2">Thioesterase domain-containing protein, putative</fullName>
    </submittedName>
</protein>
<dbReference type="OrthoDB" id="572024at2"/>
<dbReference type="Gene3D" id="3.10.129.10">
    <property type="entry name" value="Hotdog Thioesterase"/>
    <property type="match status" value="1"/>
</dbReference>
<name>A0A1I4XWN4_9GAMM</name>
<dbReference type="STRING" id="578942.SAMN05216289_11267"/>
<proteinExistence type="predicted"/>
<dbReference type="NCBIfam" id="TIGR02447">
    <property type="entry name" value="yiiD_Cterm"/>
    <property type="match status" value="1"/>
</dbReference>
<dbReference type="AlphaFoldDB" id="A0A1I4XWN4"/>
<gene>
    <name evidence="2" type="ORF">SAMN05216289_11267</name>
</gene>
<dbReference type="RefSeq" id="WP_092407592.1">
    <property type="nucleotide sequence ID" value="NZ_FOVF01000012.1"/>
</dbReference>
<dbReference type="EMBL" id="FOVF01000012">
    <property type="protein sequence ID" value="SFN29679.1"/>
    <property type="molecule type" value="Genomic_DNA"/>
</dbReference>
<accession>A0A1I4XWN4</accession>
<feature type="domain" description="Thioesterase putative" evidence="1">
    <location>
        <begin position="23"/>
        <end position="162"/>
    </location>
</feature>
<evidence type="ECO:0000259" key="1">
    <source>
        <dbReference type="Pfam" id="PF09500"/>
    </source>
</evidence>
<dbReference type="Pfam" id="PF09500">
    <property type="entry name" value="YiiD_C"/>
    <property type="match status" value="1"/>
</dbReference>
<reference evidence="2 3" key="1">
    <citation type="submission" date="2016-10" db="EMBL/GenBank/DDBJ databases">
        <authorList>
            <person name="de Groot N.N."/>
        </authorList>
    </citation>
    <scope>NUCLEOTIDE SEQUENCE [LARGE SCALE GENOMIC DNA]</scope>
    <source>
        <strain evidence="2 3">CGMCC 1.7659</strain>
    </source>
</reference>
<keyword evidence="3" id="KW-1185">Reference proteome</keyword>